<organism evidence="5 6">
    <name type="scientific">Bionectria ochroleuca</name>
    <name type="common">Gliocladium roseum</name>
    <dbReference type="NCBI Taxonomy" id="29856"/>
    <lineage>
        <taxon>Eukaryota</taxon>
        <taxon>Fungi</taxon>
        <taxon>Dikarya</taxon>
        <taxon>Ascomycota</taxon>
        <taxon>Pezizomycotina</taxon>
        <taxon>Sordariomycetes</taxon>
        <taxon>Hypocreomycetidae</taxon>
        <taxon>Hypocreales</taxon>
        <taxon>Bionectriaceae</taxon>
        <taxon>Clonostachys</taxon>
    </lineage>
</organism>
<keyword evidence="4" id="KW-0479">Metal-binding</keyword>
<dbReference type="SUPFAM" id="SSF48576">
    <property type="entry name" value="Terpenoid synthases"/>
    <property type="match status" value="1"/>
</dbReference>
<dbReference type="PANTHER" id="PTHR35201:SF4">
    <property type="entry name" value="BETA-PINACENE SYNTHASE-RELATED"/>
    <property type="match status" value="1"/>
</dbReference>
<dbReference type="EMBL" id="JADCTT010000001">
    <property type="protein sequence ID" value="KAF9760054.1"/>
    <property type="molecule type" value="Genomic_DNA"/>
</dbReference>
<dbReference type="Gene3D" id="1.10.600.10">
    <property type="entry name" value="Farnesyl Diphosphate Synthase"/>
    <property type="match status" value="1"/>
</dbReference>
<dbReference type="PANTHER" id="PTHR35201">
    <property type="entry name" value="TERPENE SYNTHASE"/>
    <property type="match status" value="1"/>
</dbReference>
<dbReference type="Pfam" id="PF19086">
    <property type="entry name" value="Terpene_syn_C_2"/>
    <property type="match status" value="1"/>
</dbReference>
<comment type="caution">
    <text evidence="5">The sequence shown here is derived from an EMBL/GenBank/DDBJ whole genome shotgun (WGS) entry which is preliminary data.</text>
</comment>
<comment type="cofactor">
    <cofactor evidence="1 4">
        <name>Mg(2+)</name>
        <dbReference type="ChEBI" id="CHEBI:18420"/>
    </cofactor>
</comment>
<dbReference type="InterPro" id="IPR034686">
    <property type="entry name" value="Terpene_cyclase-like_2"/>
</dbReference>
<evidence type="ECO:0000256" key="4">
    <source>
        <dbReference type="RuleBase" id="RU366034"/>
    </source>
</evidence>
<protein>
    <recommendedName>
        <fullName evidence="4">Terpene synthase</fullName>
        <ecNumber evidence="4">4.2.3.-</ecNumber>
    </recommendedName>
</protein>
<dbReference type="GO" id="GO:0008299">
    <property type="term" value="P:isoprenoid biosynthetic process"/>
    <property type="evidence" value="ECO:0007669"/>
    <property type="project" value="UniProtKB-ARBA"/>
</dbReference>
<evidence type="ECO:0000313" key="6">
    <source>
        <dbReference type="Proteomes" id="UP000616885"/>
    </source>
</evidence>
<keyword evidence="4" id="KW-0456">Lyase</keyword>
<sequence>MLQTPGGQPAKSIVTTLSQMTLYVPGLGRLLQDWPRGANPNIEAARAEVEKLLEMTVESPEKLMKLRKCDFGLLAALCYPTYPRAELLIATQLLLWIFLWDDEIDMGEGYTCTATNDENAKDSCSRSLRHVEEVFGPGMAHSSSTGPNAMKIFDRLSEQLRIDMSSDQTRRFAHTIKTFIEQAAVEQMGNSDEDHLPNFDKYMNLRLDTSAIGPGLAICELTAEVMLPEWVTQSEDMGISDIYSLQKELRNGVAQSAIPILWSASEPNDLNSIVQNLLHEIEGAITSFDQAAASLGHQYEMKGRSSSDLRAYADACRHIATGLWQWTLSSPRYNMPKYLQPNVIAIIPLGE</sequence>
<dbReference type="GO" id="GO:0046872">
    <property type="term" value="F:metal ion binding"/>
    <property type="evidence" value="ECO:0007669"/>
    <property type="project" value="UniProtKB-KW"/>
</dbReference>
<comment type="similarity">
    <text evidence="2 4">Belongs to the terpene synthase family.</text>
</comment>
<evidence type="ECO:0000256" key="3">
    <source>
        <dbReference type="ARBA" id="ARBA00022842"/>
    </source>
</evidence>
<keyword evidence="3 4" id="KW-0460">Magnesium</keyword>
<evidence type="ECO:0000313" key="5">
    <source>
        <dbReference type="EMBL" id="KAF9760054.1"/>
    </source>
</evidence>
<evidence type="ECO:0000256" key="2">
    <source>
        <dbReference type="ARBA" id="ARBA00006333"/>
    </source>
</evidence>
<accession>A0A8H7TU43</accession>
<dbReference type="EC" id="4.2.3.-" evidence="4"/>
<name>A0A8H7TU43_BIOOC</name>
<evidence type="ECO:0000256" key="1">
    <source>
        <dbReference type="ARBA" id="ARBA00001946"/>
    </source>
</evidence>
<dbReference type="Proteomes" id="UP000616885">
    <property type="component" value="Unassembled WGS sequence"/>
</dbReference>
<proteinExistence type="inferred from homology"/>
<dbReference type="AlphaFoldDB" id="A0A8H7TU43"/>
<dbReference type="GO" id="GO:0010333">
    <property type="term" value="F:terpene synthase activity"/>
    <property type="evidence" value="ECO:0007669"/>
    <property type="project" value="InterPro"/>
</dbReference>
<dbReference type="InterPro" id="IPR008949">
    <property type="entry name" value="Isoprenoid_synthase_dom_sf"/>
</dbReference>
<reference evidence="5" key="1">
    <citation type="submission" date="2020-10" db="EMBL/GenBank/DDBJ databases">
        <title>High-Quality Genome Resource of Clonostachys rosea strain S41 by Oxford Nanopore Long-Read Sequencing.</title>
        <authorList>
            <person name="Wang H."/>
        </authorList>
    </citation>
    <scope>NUCLEOTIDE SEQUENCE</scope>
    <source>
        <strain evidence="5">S41</strain>
    </source>
</reference>
<gene>
    <name evidence="5" type="ORF">IM811_001748</name>
</gene>